<dbReference type="CDD" id="cd04187">
    <property type="entry name" value="DPM1_like_bac"/>
    <property type="match status" value="1"/>
</dbReference>
<feature type="transmembrane region" description="Helical" evidence="9">
    <location>
        <begin position="262"/>
        <end position="289"/>
    </location>
</feature>
<dbReference type="PANTHER" id="PTHR48090">
    <property type="entry name" value="UNDECAPRENYL-PHOSPHATE 4-DEOXY-4-FORMAMIDO-L-ARABINOSE TRANSFERASE-RELATED"/>
    <property type="match status" value="1"/>
</dbReference>
<dbReference type="Gene3D" id="3.90.550.10">
    <property type="entry name" value="Spore Coat Polysaccharide Biosynthesis Protein SpsA, Chain A"/>
    <property type="match status" value="1"/>
</dbReference>
<evidence type="ECO:0000256" key="7">
    <source>
        <dbReference type="ARBA" id="ARBA00023136"/>
    </source>
</evidence>
<organism evidence="11 12">
    <name type="scientific">Candidatus Scybalocola faecigallinarum</name>
    <dbReference type="NCBI Taxonomy" id="2840941"/>
    <lineage>
        <taxon>Bacteria</taxon>
        <taxon>Bacillati</taxon>
        <taxon>Bacillota</taxon>
        <taxon>Clostridia</taxon>
        <taxon>Lachnospirales</taxon>
        <taxon>Lachnospiraceae</taxon>
        <taxon>Lachnospiraceae incertae sedis</taxon>
        <taxon>Candidatus Scybalocola (ex Gilroy et al. 2021)</taxon>
    </lineage>
</organism>
<comment type="caution">
    <text evidence="11">The sequence shown here is derived from an EMBL/GenBank/DDBJ whole genome shotgun (WGS) entry which is preliminary data.</text>
</comment>
<dbReference type="EMBL" id="DVIT01000036">
    <property type="protein sequence ID" value="HIS47873.1"/>
    <property type="molecule type" value="Genomic_DNA"/>
</dbReference>
<keyword evidence="3" id="KW-0328">Glycosyltransferase</keyword>
<evidence type="ECO:0000313" key="11">
    <source>
        <dbReference type="EMBL" id="HIS47873.1"/>
    </source>
</evidence>
<evidence type="ECO:0000256" key="5">
    <source>
        <dbReference type="ARBA" id="ARBA00022692"/>
    </source>
</evidence>
<sequence length="322" mass="36748">MLISVIVPCFNESAVIEATWKRLAQVMGACAKDGDHSYELIFIDDGSRDDTLSKLKTAAQKDSHVRYISFSRNFGKEAAMLAGLTYASGDCAVIMDADLQHPPEMIPEMLYWYEQGYDQVIARRNRKGDKKRSAFMAHLYYRLVNHIVDVKMMDGVGDFRLLSRKAVNGLLAMQEYNRFSKGLFSWIGFKEKIIEYENVQRVAGETKWSFKRLLSYGIDGLISFNNKPLRICFVMGGILVFISCIYILITLIQILLHGIDVPGYFTTICAILIIGGVQLISVGVLGEYIGRIYYEVKRRPHFLVSDTNMKDPKDIEKRNYDR</sequence>
<keyword evidence="7 9" id="KW-0472">Membrane</keyword>
<evidence type="ECO:0000256" key="8">
    <source>
        <dbReference type="ARBA" id="ARBA00038152"/>
    </source>
</evidence>
<keyword evidence="4" id="KW-0808">Transferase</keyword>
<evidence type="ECO:0000256" key="4">
    <source>
        <dbReference type="ARBA" id="ARBA00022679"/>
    </source>
</evidence>
<comment type="similarity">
    <text evidence="8">Belongs to the glycosyltransferase 2 family. GtrB subfamily.</text>
</comment>
<keyword evidence="6 9" id="KW-1133">Transmembrane helix</keyword>
<dbReference type="PANTHER" id="PTHR48090:SF8">
    <property type="entry name" value="GLYCOSYLTRANSFERASE CSBB-RELATED"/>
    <property type="match status" value="1"/>
</dbReference>
<feature type="transmembrane region" description="Helical" evidence="9">
    <location>
        <begin position="231"/>
        <end position="256"/>
    </location>
</feature>
<reference evidence="11" key="2">
    <citation type="journal article" date="2021" name="PeerJ">
        <title>Extensive microbial diversity within the chicken gut microbiome revealed by metagenomics and culture.</title>
        <authorList>
            <person name="Gilroy R."/>
            <person name="Ravi A."/>
            <person name="Getino M."/>
            <person name="Pursley I."/>
            <person name="Horton D.L."/>
            <person name="Alikhan N.F."/>
            <person name="Baker D."/>
            <person name="Gharbi K."/>
            <person name="Hall N."/>
            <person name="Watson M."/>
            <person name="Adriaenssens E.M."/>
            <person name="Foster-Nyarko E."/>
            <person name="Jarju S."/>
            <person name="Secka A."/>
            <person name="Antonio M."/>
            <person name="Oren A."/>
            <person name="Chaudhuri R.R."/>
            <person name="La Ragione R."/>
            <person name="Hildebrand F."/>
            <person name="Pallen M.J."/>
        </authorList>
    </citation>
    <scope>NUCLEOTIDE SEQUENCE</scope>
    <source>
        <strain evidence="11">CHK178-757</strain>
    </source>
</reference>
<reference evidence="11" key="1">
    <citation type="submission" date="2020-10" db="EMBL/GenBank/DDBJ databases">
        <authorList>
            <person name="Gilroy R."/>
        </authorList>
    </citation>
    <scope>NUCLEOTIDE SEQUENCE</scope>
    <source>
        <strain evidence="11">CHK178-757</strain>
    </source>
</reference>
<accession>A0A9D1F565</accession>
<evidence type="ECO:0000256" key="3">
    <source>
        <dbReference type="ARBA" id="ARBA00022676"/>
    </source>
</evidence>
<keyword evidence="5 9" id="KW-0812">Transmembrane</keyword>
<dbReference type="GO" id="GO:0005886">
    <property type="term" value="C:plasma membrane"/>
    <property type="evidence" value="ECO:0007669"/>
    <property type="project" value="UniProtKB-SubCell"/>
</dbReference>
<dbReference type="Pfam" id="PF00535">
    <property type="entry name" value="Glycos_transf_2"/>
    <property type="match status" value="1"/>
</dbReference>
<dbReference type="InterPro" id="IPR050256">
    <property type="entry name" value="Glycosyltransferase_2"/>
</dbReference>
<evidence type="ECO:0000256" key="9">
    <source>
        <dbReference type="SAM" id="Phobius"/>
    </source>
</evidence>
<evidence type="ECO:0000259" key="10">
    <source>
        <dbReference type="Pfam" id="PF00535"/>
    </source>
</evidence>
<evidence type="ECO:0000256" key="2">
    <source>
        <dbReference type="ARBA" id="ARBA00022475"/>
    </source>
</evidence>
<name>A0A9D1F565_9FIRM</name>
<gene>
    <name evidence="11" type="ORF">IAB46_10060</name>
</gene>
<evidence type="ECO:0000256" key="1">
    <source>
        <dbReference type="ARBA" id="ARBA00004651"/>
    </source>
</evidence>
<dbReference type="AlphaFoldDB" id="A0A9D1F565"/>
<evidence type="ECO:0000256" key="6">
    <source>
        <dbReference type="ARBA" id="ARBA00022989"/>
    </source>
</evidence>
<keyword evidence="2" id="KW-1003">Cell membrane</keyword>
<comment type="subcellular location">
    <subcellularLocation>
        <location evidence="1">Cell membrane</location>
        <topology evidence="1">Multi-pass membrane protein</topology>
    </subcellularLocation>
</comment>
<evidence type="ECO:0000313" key="12">
    <source>
        <dbReference type="Proteomes" id="UP000823927"/>
    </source>
</evidence>
<protein>
    <submittedName>
        <fullName evidence="11">Glycosyltransferase family 2 protein</fullName>
    </submittedName>
</protein>
<dbReference type="InterPro" id="IPR001173">
    <property type="entry name" value="Glyco_trans_2-like"/>
</dbReference>
<dbReference type="InterPro" id="IPR029044">
    <property type="entry name" value="Nucleotide-diphossugar_trans"/>
</dbReference>
<dbReference type="SUPFAM" id="SSF53448">
    <property type="entry name" value="Nucleotide-diphospho-sugar transferases"/>
    <property type="match status" value="1"/>
</dbReference>
<dbReference type="Proteomes" id="UP000823927">
    <property type="component" value="Unassembled WGS sequence"/>
</dbReference>
<proteinExistence type="inferred from homology"/>
<dbReference type="GO" id="GO:0016757">
    <property type="term" value="F:glycosyltransferase activity"/>
    <property type="evidence" value="ECO:0007669"/>
    <property type="project" value="UniProtKB-KW"/>
</dbReference>
<dbReference type="FunFam" id="3.90.550.10:FF:000079">
    <property type="entry name" value="Probable glycosyl transferase"/>
    <property type="match status" value="1"/>
</dbReference>
<feature type="domain" description="Glycosyltransferase 2-like" evidence="10">
    <location>
        <begin position="4"/>
        <end position="168"/>
    </location>
</feature>